<dbReference type="Pfam" id="PF01610">
    <property type="entry name" value="DDE_Tnp_ISL3"/>
    <property type="match status" value="1"/>
</dbReference>
<comment type="caution">
    <text evidence="2">The sequence shown here is derived from an EMBL/GenBank/DDBJ whole genome shotgun (WGS) entry which is preliminary data.</text>
</comment>
<dbReference type="EMBL" id="QKTW01000004">
    <property type="protein sequence ID" value="PZF74339.1"/>
    <property type="molecule type" value="Genomic_DNA"/>
</dbReference>
<proteinExistence type="predicted"/>
<protein>
    <recommendedName>
        <fullName evidence="1">Transposase IS204/IS1001/IS1096/IS1165 DDE domain-containing protein</fullName>
    </recommendedName>
</protein>
<gene>
    <name evidence="2" type="ORF">DN068_03510</name>
</gene>
<reference evidence="2 3" key="1">
    <citation type="submission" date="2018-06" db="EMBL/GenBank/DDBJ databases">
        <title>Mucibacter soli gen. nov., sp. nov., a new member of the family Chitinophagaceae producing mucin.</title>
        <authorList>
            <person name="Kim M.-K."/>
            <person name="Park S."/>
            <person name="Kim T.-S."/>
            <person name="Joung Y."/>
            <person name="Han J.-H."/>
            <person name="Kim S.B."/>
        </authorList>
    </citation>
    <scope>NUCLEOTIDE SEQUENCE [LARGE SCALE GENOMIC DNA]</scope>
    <source>
        <strain evidence="2 3">R1-15</strain>
    </source>
</reference>
<feature type="domain" description="Transposase IS204/IS1001/IS1096/IS1165 DDE" evidence="1">
    <location>
        <begin position="12"/>
        <end position="61"/>
    </location>
</feature>
<evidence type="ECO:0000313" key="2">
    <source>
        <dbReference type="EMBL" id="PZF74339.1"/>
    </source>
</evidence>
<dbReference type="AlphaFoldDB" id="A0A2W2BDK5"/>
<evidence type="ECO:0000313" key="3">
    <source>
        <dbReference type="Proteomes" id="UP000248745"/>
    </source>
</evidence>
<organism evidence="2 3">
    <name type="scientific">Taibaiella soli</name>
    <dbReference type="NCBI Taxonomy" id="1649169"/>
    <lineage>
        <taxon>Bacteria</taxon>
        <taxon>Pseudomonadati</taxon>
        <taxon>Bacteroidota</taxon>
        <taxon>Chitinophagia</taxon>
        <taxon>Chitinophagales</taxon>
        <taxon>Chitinophagaceae</taxon>
        <taxon>Taibaiella</taxon>
    </lineage>
</organism>
<dbReference type="Proteomes" id="UP000248745">
    <property type="component" value="Unassembled WGS sequence"/>
</dbReference>
<sequence>MTISFSNNTTQVSTIIAVLEQIPKQIRNVVQKLTLDMATGMNFMASCYFPKARKVTDRFHML</sequence>
<keyword evidence="3" id="KW-1185">Reference proteome</keyword>
<dbReference type="OrthoDB" id="2110692at2"/>
<dbReference type="RefSeq" id="WP_110997515.1">
    <property type="nucleotide sequence ID" value="NZ_QKTW01000004.1"/>
</dbReference>
<evidence type="ECO:0000259" key="1">
    <source>
        <dbReference type="Pfam" id="PF01610"/>
    </source>
</evidence>
<name>A0A2W2BDK5_9BACT</name>
<dbReference type="InterPro" id="IPR002560">
    <property type="entry name" value="Transposase_DDE"/>
</dbReference>
<accession>A0A2W2BDK5</accession>